<evidence type="ECO:0000313" key="10">
    <source>
        <dbReference type="Proteomes" id="UP001165481"/>
    </source>
</evidence>
<evidence type="ECO:0000313" key="9">
    <source>
        <dbReference type="EMBL" id="MDL2060236.1"/>
    </source>
</evidence>
<evidence type="ECO:0000256" key="2">
    <source>
        <dbReference type="ARBA" id="ARBA00005504"/>
    </source>
</evidence>
<evidence type="ECO:0000256" key="1">
    <source>
        <dbReference type="ARBA" id="ARBA00001966"/>
    </source>
</evidence>
<comment type="cofactor">
    <cofactor evidence="1">
        <name>[4Fe-4S] cluster</name>
        <dbReference type="ChEBI" id="CHEBI:49883"/>
    </cofactor>
</comment>
<dbReference type="PIRSF" id="PIRSF000363">
    <property type="entry name" value="Nitrogenase_iron"/>
    <property type="match status" value="1"/>
</dbReference>
<dbReference type="Pfam" id="PF00142">
    <property type="entry name" value="Fer4_NifH"/>
    <property type="match status" value="1"/>
</dbReference>
<keyword evidence="5 8" id="KW-0067">ATP-binding</keyword>
<keyword evidence="4 8" id="KW-0547">Nucleotide-binding</keyword>
<dbReference type="CDD" id="cd02040">
    <property type="entry name" value="NifH"/>
    <property type="match status" value="1"/>
</dbReference>
<keyword evidence="10" id="KW-1185">Reference proteome</keyword>
<comment type="similarity">
    <text evidence="2 8">Belongs to the NifH/BchL/ChlL family.</text>
</comment>
<dbReference type="InterPro" id="IPR027417">
    <property type="entry name" value="P-loop_NTPase"/>
</dbReference>
<keyword evidence="8" id="KW-0560">Oxidoreductase</keyword>
<dbReference type="EMBL" id="JAKZJU020000001">
    <property type="protein sequence ID" value="MDL2060236.1"/>
    <property type="molecule type" value="Genomic_DNA"/>
</dbReference>
<proteinExistence type="inferred from homology"/>
<evidence type="ECO:0000256" key="8">
    <source>
        <dbReference type="RuleBase" id="RU003688"/>
    </source>
</evidence>
<keyword evidence="8" id="KW-0004">4Fe-4S</keyword>
<keyword evidence="7 8" id="KW-0411">Iron-sulfur</keyword>
<dbReference type="Proteomes" id="UP001165481">
    <property type="component" value="Unassembled WGS sequence"/>
</dbReference>
<sequence>MYRIALYGKGGIGKSTTVSNLSAAFAKKGLSVLQIGCDPKADSTIYHNGGRRIESVLDALRRRPNGRVAFEDIVHRAPNGVWCVEAGGPSPGTGCAGRGIVAAFEALTAAHAFERIRPEVVLYDVLGDVVCGGFAMPIRKGYADNVFIVTSGENMAIYAAGCIAQAVENFKNRGYARLSGIILNRRLVEDEDRKVDELARTVGSRVIYRLPRSGDVQEAERRQGTVVDCLPDSPMAKEFERLSEAVLAASSRARDELFVPIRAGDFI</sequence>
<evidence type="ECO:0000256" key="7">
    <source>
        <dbReference type="ARBA" id="ARBA00023014"/>
    </source>
</evidence>
<organism evidence="9 10">
    <name type="scientific">Mesosutterella faecium</name>
    <dbReference type="NCBI Taxonomy" id="2925194"/>
    <lineage>
        <taxon>Bacteria</taxon>
        <taxon>Pseudomonadati</taxon>
        <taxon>Pseudomonadota</taxon>
        <taxon>Betaproteobacteria</taxon>
        <taxon>Burkholderiales</taxon>
        <taxon>Sutterellaceae</taxon>
        <taxon>Mesosutterella</taxon>
    </lineage>
</organism>
<dbReference type="Gene3D" id="3.40.50.300">
    <property type="entry name" value="P-loop containing nucleotide triphosphate hydrolases"/>
    <property type="match status" value="1"/>
</dbReference>
<dbReference type="PROSITE" id="PS51026">
    <property type="entry name" value="NIFH_FRXC_3"/>
    <property type="match status" value="1"/>
</dbReference>
<dbReference type="InterPro" id="IPR000392">
    <property type="entry name" value="NifH/frxC"/>
</dbReference>
<gene>
    <name evidence="9" type="ORF">MUN46_009845</name>
</gene>
<protein>
    <submittedName>
        <fullName evidence="9">Nitrogenase iron protein NifH</fullName>
    </submittedName>
</protein>
<dbReference type="RefSeq" id="WP_243377049.1">
    <property type="nucleotide sequence ID" value="NZ_JAKZJU020000001.1"/>
</dbReference>
<evidence type="ECO:0000256" key="5">
    <source>
        <dbReference type="ARBA" id="ARBA00022840"/>
    </source>
</evidence>
<accession>A0ABT7IPC4</accession>
<dbReference type="SUPFAM" id="SSF52540">
    <property type="entry name" value="P-loop containing nucleoside triphosphate hydrolases"/>
    <property type="match status" value="1"/>
</dbReference>
<dbReference type="PROSITE" id="PS00692">
    <property type="entry name" value="NIFH_FRXC_2"/>
    <property type="match status" value="1"/>
</dbReference>
<name>A0ABT7IPC4_9BURK</name>
<evidence type="ECO:0000256" key="4">
    <source>
        <dbReference type="ARBA" id="ARBA00022741"/>
    </source>
</evidence>
<evidence type="ECO:0000256" key="3">
    <source>
        <dbReference type="ARBA" id="ARBA00022723"/>
    </source>
</evidence>
<dbReference type="PANTHER" id="PTHR42864">
    <property type="entry name" value="LIGHT-INDEPENDENT PROTOCHLOROPHYLLIDE REDUCTASE IRON-SULFUR ATP-BINDING PROTEIN"/>
    <property type="match status" value="1"/>
</dbReference>
<dbReference type="PRINTS" id="PR00091">
    <property type="entry name" value="NITROGNASEII"/>
</dbReference>
<evidence type="ECO:0000256" key="6">
    <source>
        <dbReference type="ARBA" id="ARBA00023004"/>
    </source>
</evidence>
<comment type="caution">
    <text evidence="9">The sequence shown here is derived from an EMBL/GenBank/DDBJ whole genome shotgun (WGS) entry which is preliminary data.</text>
</comment>
<keyword evidence="3 8" id="KW-0479">Metal-binding</keyword>
<dbReference type="InterPro" id="IPR030655">
    <property type="entry name" value="NifH/chlL_CS"/>
</dbReference>
<dbReference type="PANTHER" id="PTHR42864:SF2">
    <property type="entry name" value="LIGHT-INDEPENDENT PROTOCHLOROPHYLLIDE REDUCTASE IRON-SULFUR ATP-BINDING PROTEIN"/>
    <property type="match status" value="1"/>
</dbReference>
<keyword evidence="6 8" id="KW-0408">Iron</keyword>
<reference evidence="9" key="1">
    <citation type="submission" date="2023-03" db="EMBL/GenBank/DDBJ databases">
        <title>Mesosutterella sp. nov. isolated from porcine feces.</title>
        <authorList>
            <person name="Yu S."/>
        </authorList>
    </citation>
    <scope>NUCLEOTIDE SEQUENCE</scope>
    <source>
        <strain evidence="9">AGMB02718</strain>
    </source>
</reference>
<dbReference type="PROSITE" id="PS00746">
    <property type="entry name" value="NIFH_FRXC_1"/>
    <property type="match status" value="1"/>
</dbReference>